<keyword evidence="2" id="KW-0964">Secreted</keyword>
<evidence type="ECO:0000256" key="5">
    <source>
        <dbReference type="ARBA" id="ARBA00022801"/>
    </source>
</evidence>
<proteinExistence type="predicted"/>
<evidence type="ECO:0000313" key="10">
    <source>
        <dbReference type="EMBL" id="MFC6093574.1"/>
    </source>
</evidence>
<accession>A0ABW1PDV0</accession>
<dbReference type="NCBIfam" id="TIGR01643">
    <property type="entry name" value="YD_repeat_2x"/>
    <property type="match status" value="3"/>
</dbReference>
<name>A0ABW1PDV0_9PSEU</name>
<dbReference type="InterPro" id="IPR030934">
    <property type="entry name" value="Intein_C"/>
</dbReference>
<comment type="subcellular location">
    <subcellularLocation>
        <location evidence="1">Secreted</location>
    </subcellularLocation>
</comment>
<evidence type="ECO:0000256" key="4">
    <source>
        <dbReference type="ARBA" id="ARBA00022737"/>
    </source>
</evidence>
<evidence type="ECO:0000256" key="1">
    <source>
        <dbReference type="ARBA" id="ARBA00004613"/>
    </source>
</evidence>
<evidence type="ECO:0000256" key="2">
    <source>
        <dbReference type="ARBA" id="ARBA00022525"/>
    </source>
</evidence>
<dbReference type="Gene3D" id="2.170.16.10">
    <property type="entry name" value="Hedgehog/Intein (Hint) domain"/>
    <property type="match status" value="1"/>
</dbReference>
<evidence type="ECO:0000256" key="7">
    <source>
        <dbReference type="SAM" id="MobiDB-lite"/>
    </source>
</evidence>
<dbReference type="InterPro" id="IPR003284">
    <property type="entry name" value="Sal_SpvB"/>
</dbReference>
<dbReference type="RefSeq" id="WP_380640914.1">
    <property type="nucleotide sequence ID" value="NZ_JBHSQO010000046.1"/>
</dbReference>
<dbReference type="Pfam" id="PF03534">
    <property type="entry name" value="SpvB"/>
    <property type="match status" value="1"/>
</dbReference>
<evidence type="ECO:0000256" key="8">
    <source>
        <dbReference type="SAM" id="SignalP"/>
    </source>
</evidence>
<feature type="region of interest" description="Disordered" evidence="7">
    <location>
        <begin position="1804"/>
        <end position="1829"/>
    </location>
</feature>
<dbReference type="SUPFAM" id="SSF53933">
    <property type="entry name" value="Microbial ribonucleases"/>
    <property type="match status" value="1"/>
</dbReference>
<feature type="compositionally biased region" description="Basic and acidic residues" evidence="7">
    <location>
        <begin position="842"/>
        <end position="852"/>
    </location>
</feature>
<evidence type="ECO:0000259" key="9">
    <source>
        <dbReference type="SMART" id="SM00306"/>
    </source>
</evidence>
<dbReference type="InterPro" id="IPR022385">
    <property type="entry name" value="Rhs_assc_core"/>
</dbReference>
<dbReference type="EMBL" id="JBHSQO010000046">
    <property type="protein sequence ID" value="MFC6093574.1"/>
    <property type="molecule type" value="Genomic_DNA"/>
</dbReference>
<dbReference type="PANTHER" id="PTHR32305">
    <property type="match status" value="1"/>
</dbReference>
<dbReference type="InterPro" id="IPR016191">
    <property type="entry name" value="Ribonuclease/ribotoxin"/>
</dbReference>
<comment type="caution">
    <text evidence="10">The sequence shown here is derived from an EMBL/GenBank/DDBJ whole genome shotgun (WGS) entry which is preliminary data.</text>
</comment>
<keyword evidence="3" id="KW-0540">Nuclease</keyword>
<dbReference type="CDD" id="cd20745">
    <property type="entry name" value="FIX_RhsA_AHH_HNH-like"/>
    <property type="match status" value="1"/>
</dbReference>
<dbReference type="Gene3D" id="2.180.10.10">
    <property type="entry name" value="RHS repeat-associated core"/>
    <property type="match status" value="2"/>
</dbReference>
<feature type="region of interest" description="Disordered" evidence="7">
    <location>
        <begin position="32"/>
        <end position="71"/>
    </location>
</feature>
<dbReference type="InterPro" id="IPR003587">
    <property type="entry name" value="Hint_dom_N"/>
</dbReference>
<dbReference type="InterPro" id="IPR006530">
    <property type="entry name" value="YD"/>
</dbReference>
<dbReference type="Pfam" id="PF25023">
    <property type="entry name" value="TEN_YD-shell"/>
    <property type="match status" value="1"/>
</dbReference>
<dbReference type="Proteomes" id="UP001596220">
    <property type="component" value="Unassembled WGS sequence"/>
</dbReference>
<feature type="region of interest" description="Disordered" evidence="7">
    <location>
        <begin position="821"/>
        <end position="852"/>
    </location>
</feature>
<dbReference type="InterPro" id="IPR056823">
    <property type="entry name" value="TEN-like_YD-shell"/>
</dbReference>
<dbReference type="CDD" id="cd00081">
    <property type="entry name" value="Hint"/>
    <property type="match status" value="1"/>
</dbReference>
<dbReference type="NCBIfam" id="TIGR03696">
    <property type="entry name" value="Rhs_assc_core"/>
    <property type="match status" value="1"/>
</dbReference>
<dbReference type="InterPro" id="IPR036844">
    <property type="entry name" value="Hint_dom_sf"/>
</dbReference>
<feature type="signal peptide" evidence="8">
    <location>
        <begin position="1"/>
        <end position="25"/>
    </location>
</feature>
<feature type="compositionally biased region" description="Polar residues" evidence="7">
    <location>
        <begin position="1549"/>
        <end position="1559"/>
    </location>
</feature>
<keyword evidence="6" id="KW-0843">Virulence</keyword>
<reference evidence="11" key="1">
    <citation type="journal article" date="2019" name="Int. J. Syst. Evol. Microbiol.">
        <title>The Global Catalogue of Microorganisms (GCM) 10K type strain sequencing project: providing services to taxonomists for standard genome sequencing and annotation.</title>
        <authorList>
            <consortium name="The Broad Institute Genomics Platform"/>
            <consortium name="The Broad Institute Genome Sequencing Center for Infectious Disease"/>
            <person name="Wu L."/>
            <person name="Ma J."/>
        </authorList>
    </citation>
    <scope>NUCLEOTIDE SEQUENCE [LARGE SCALE GENOMIC DNA]</scope>
    <source>
        <strain evidence="11">CGMCC 4.7246</strain>
    </source>
</reference>
<dbReference type="InterPro" id="IPR006141">
    <property type="entry name" value="Intein_N"/>
</dbReference>
<organism evidence="10 11">
    <name type="scientific">Saccharothrix lopnurensis</name>
    <dbReference type="NCBI Taxonomy" id="1670621"/>
    <lineage>
        <taxon>Bacteria</taxon>
        <taxon>Bacillati</taxon>
        <taxon>Actinomycetota</taxon>
        <taxon>Actinomycetes</taxon>
        <taxon>Pseudonocardiales</taxon>
        <taxon>Pseudonocardiaceae</taxon>
        <taxon>Saccharothrix</taxon>
    </lineage>
</organism>
<dbReference type="PROSITE" id="PS50818">
    <property type="entry name" value="INTEIN_C_TER"/>
    <property type="match status" value="1"/>
</dbReference>
<keyword evidence="4" id="KW-0677">Repeat</keyword>
<feature type="compositionally biased region" description="Polar residues" evidence="7">
    <location>
        <begin position="1814"/>
        <end position="1829"/>
    </location>
</feature>
<dbReference type="SUPFAM" id="SSF51294">
    <property type="entry name" value="Hedgehog/intein (Hint) domain"/>
    <property type="match status" value="1"/>
</dbReference>
<evidence type="ECO:0000256" key="3">
    <source>
        <dbReference type="ARBA" id="ARBA00022722"/>
    </source>
</evidence>
<dbReference type="InterPro" id="IPR031325">
    <property type="entry name" value="RHS_repeat"/>
</dbReference>
<dbReference type="Pfam" id="PF05593">
    <property type="entry name" value="RHS_repeat"/>
    <property type="match status" value="2"/>
</dbReference>
<dbReference type="SMART" id="SM00306">
    <property type="entry name" value="HintN"/>
    <property type="match status" value="1"/>
</dbReference>
<protein>
    <submittedName>
        <fullName evidence="10">RHS repeat-associated core domain-containing protein</fullName>
    </submittedName>
</protein>
<dbReference type="Pfam" id="PF07591">
    <property type="entry name" value="PT-HINT"/>
    <property type="match status" value="1"/>
</dbReference>
<keyword evidence="11" id="KW-1185">Reference proteome</keyword>
<keyword evidence="5" id="KW-0378">Hydrolase</keyword>
<evidence type="ECO:0000313" key="11">
    <source>
        <dbReference type="Proteomes" id="UP001596220"/>
    </source>
</evidence>
<dbReference type="NCBIfam" id="TIGR01443">
    <property type="entry name" value="intein_Cterm"/>
    <property type="match status" value="1"/>
</dbReference>
<dbReference type="PANTHER" id="PTHR32305:SF17">
    <property type="entry name" value="TRNA NUCLEASE WAPA"/>
    <property type="match status" value="1"/>
</dbReference>
<dbReference type="Gene3D" id="3.10.450.30">
    <property type="entry name" value="Microbial ribonucleases"/>
    <property type="match status" value="1"/>
</dbReference>
<keyword evidence="8" id="KW-0732">Signal</keyword>
<sequence length="2211" mass="236161">MRTANFRRGLAVMLVATLTSTLVTALPAAAAPYQPPRPQQERPVKGAWAAPVPDEPARTGTPFSAPAPVWPDAGTVEVSGVGARSASRPSIRVIPTDEGGGKAGVETFDRARTNAAGVEGLLFRVSGGAKVEVDYSKFRWAYGGDWASRLELVRLPDCALSTPDRPECRGETVPSYNDTDSGVVMASHATSEAGALLALTAGTSSGSGTYTATSLTPSATWATGGNTGEFTWSYPLRVPPSLGGPTPSLALSYSSSSVDGRMVASNNQPSWIGEGFEFASGFIERRYRSCSEDMEDGALNTVKTGDRCWATDNATLSMAGHAGELIKAGPDSNRWYLRNDDGTFVERRTGTGNGAHNGEHWVVTTSGGTQYWFGRAGQSTLTVPVVGNHAGEPCKAGTFAASFCTQAYRWNLDHVVDLHGNTMTYTYGEETNKYARNGSTTDLVEYDRASHLQRIDYGTRTDRTEDAPMQVVFDTADRCLADCGVHDAQHWPDVPWDRECAASPCTTRSPTFWTTKRLAAVTTKVGGNPVEKWTLTHSFPDPGDGTRAGLWLEKIAHEGLVGGSAAVPDITFEGVQLSNRVDTHSDQHAAMKWWRVKRVISETGGRLDVTYSQPDCVPGSRMPNATALHDNALRCYPVRWTPEGAQDPILDYFHKYVVTDILETDMTGGNTAVPTHYDYVGDPAWRHADDDGLAEVEDLTWSVWRGYGAVRVTRGRDAERTSTETRYFRGMHGDKTPTGTRPATMPALAVGPVPEAVDEDAFAGIPREEIVYNGPGGAEVSATVTQPWQSSPRAGRTINDSTVHARRTGTAAKHTRTALDAGRGHRTTSVHTTFDDTYGDPVRTESRGDDAVGGDEKCELIDYARNTTAWLVGAVSRKRGFTVDCATAEADGAPDADVVSDDRTYYDNQGLGVPPVKGDITKVESLKSHTGDVSTYLTDAVGEYDAYGRVTKITDVKGTSTTAYTPEAGGPVTGNTTTNAAGWVTTTTLQPAWGSPTLIVDQNRQLTEFDHDPLGRVTAVWKPGYFRAGGTPYAKHSYSVRRTAPSVTTTQTLNAAAAYTTTYEVFDSLLRLRQTQRLDASGGSQNAVVTDVFYDSVGRAARVNNPYLGTKPPAAELYVPSTQPSEVIPSQITTAYDGAGRVVEEALKKNVSVASPGGELVHRTTTAYAGDRVDVTPPAGGVVTSTLTDTLGRTTELRHHHTGVAAGSATGFDKIAYTHDRLDRLKTVVDPGGKRWEYDYDLRGRQVRALDPDKGTTTSVYDDAGQLTSTTDSRGQTLAHTYDVLGRRTSTRDDTTTGPLRAEWTYDTLSSGETFYGHQIKSTRWIGADAYTKEHFSFNHDGNPISTTYTIPAGEGGLAGSYNYVNTYGAAGAPSSSRIPAVADLKRETLGYRYDSLGQPAAVRTGYGTYETDLVAATTYTAFGELAAYTLRSDRDTVDIVRDYDTPTRRLKQIWTSKQLAPTDVAKVNYEYDPYGNLAKVSDTVSGDTQCFRTDHLQRLTDAWTPASGNCAQNPTTTGLGGPAKYRHSYTYNAAGDRSALVEHGTGSGDRTTTYTPKASTHAVAGTSTTDTTGTRTADYTYDAAGNTTSRPSANGTQTLTWDREGRLATSTDASGETSFTYDADGQRLIRRDPGGRTLYLPGQELRVSTSGVKTCTRYYTHAGQPIAMRVYSQSPVGGLTWISADRHGTAEITIANNPTQTTGIRRTLPFGEVRGGNGTWPQKLDKGFVGGTVDNTGLIHLGAREYDSALGRFISVDPLMDLTDPQSLHGYAYANNNPLTFTDPAGLASYMCPDGVCNGKRTTNGLGHDNTGPAPTTVSVTNSNEPAPQRGCHNSSYAAMPCGPGTSSAPDPGYAACPGCNGGMTREKLQLLIDAIGTVVPGLGDAADAANCGIHAGHGEYGDAAMSCAAAVPIIGVVAGLVKLAKGGKKLGDAADEGKTAVKCVNSFTGDTHVLMADGTTKRIDEIEVGDEVANNEPGGGDLEAHEVVAVHITDADKDYVDLTIATPDGPRTIRATAHHPFYNAGEGVWEDAADLTADEQLATRGNGRASVLGARHYSADLRTYNLTVDNIHTYYVLAGNTPVLVHNSGCETVLGDVSAISGWMPTGIPEESWAVIGDIRRYGVEAQAAGELFVGPSVPRVFNNAGKGGGHQLPKYSSTGKPVEYREWGTVQSSANPRPGGERIVTGSDGSIYYTPTHYQTWIVAVPGS</sequence>
<dbReference type="InterPro" id="IPR050708">
    <property type="entry name" value="T6SS_VgrG/RHS"/>
</dbReference>
<evidence type="ECO:0000256" key="6">
    <source>
        <dbReference type="ARBA" id="ARBA00023026"/>
    </source>
</evidence>
<feature type="chain" id="PRO_5046792848" evidence="8">
    <location>
        <begin position="26"/>
        <end position="2211"/>
    </location>
</feature>
<feature type="compositionally biased region" description="Low complexity" evidence="7">
    <location>
        <begin position="1561"/>
        <end position="1572"/>
    </location>
</feature>
<dbReference type="PROSITE" id="PS50817">
    <property type="entry name" value="INTEIN_N_TER"/>
    <property type="match status" value="1"/>
</dbReference>
<feature type="domain" description="Hint" evidence="9">
    <location>
        <begin position="1946"/>
        <end position="2047"/>
    </location>
</feature>
<feature type="region of interest" description="Disordered" evidence="7">
    <location>
        <begin position="1542"/>
        <end position="1572"/>
    </location>
</feature>
<gene>
    <name evidence="10" type="ORF">ACFP3R_30250</name>
</gene>